<keyword evidence="3" id="KW-1185">Reference proteome</keyword>
<feature type="domain" description="Insertion element IS150 protein InsJ-like helix-turn-helix" evidence="1">
    <location>
        <begin position="13"/>
        <end position="54"/>
    </location>
</feature>
<dbReference type="EMBL" id="RHPJ01000002">
    <property type="protein sequence ID" value="TGO05117.1"/>
    <property type="molecule type" value="Genomic_DNA"/>
</dbReference>
<comment type="caution">
    <text evidence="2">The sequence shown here is derived from an EMBL/GenBank/DDBJ whole genome shotgun (WGS) entry which is preliminary data.</text>
</comment>
<dbReference type="SUPFAM" id="SSF46689">
    <property type="entry name" value="Homeodomain-like"/>
    <property type="match status" value="1"/>
</dbReference>
<protein>
    <submittedName>
        <fullName evidence="2">Mobile element protein</fullName>
    </submittedName>
</protein>
<sequence length="69" mass="7543">MTPANAVLTPAGRLRLVQRFEHRPIAHVAAEMGISRQCASKWVSRYRELGEAGLIVCSSGPALRRSAQL</sequence>
<dbReference type="AlphaFoldDB" id="A0A4Z1E5X1"/>
<dbReference type="InterPro" id="IPR009057">
    <property type="entry name" value="Homeodomain-like_sf"/>
</dbReference>
<accession>A0A4Z1E5X1</accession>
<name>A0A4Z1E5X1_9MICO</name>
<evidence type="ECO:0000259" key="1">
    <source>
        <dbReference type="Pfam" id="PF13518"/>
    </source>
</evidence>
<evidence type="ECO:0000313" key="3">
    <source>
        <dbReference type="Proteomes" id="UP000297318"/>
    </source>
</evidence>
<dbReference type="InterPro" id="IPR055247">
    <property type="entry name" value="InsJ-like_HTH"/>
</dbReference>
<proteinExistence type="predicted"/>
<gene>
    <name evidence="2" type="ORF">SERN_1121</name>
</gene>
<evidence type="ECO:0000313" key="2">
    <source>
        <dbReference type="EMBL" id="TGO05117.1"/>
    </source>
</evidence>
<dbReference type="Pfam" id="PF13518">
    <property type="entry name" value="HTH_28"/>
    <property type="match status" value="1"/>
</dbReference>
<dbReference type="Proteomes" id="UP000297318">
    <property type="component" value="Unassembled WGS sequence"/>
</dbReference>
<organism evidence="2 3">
    <name type="scientific">Serinibacter arcticus</name>
    <dbReference type="NCBI Taxonomy" id="1655435"/>
    <lineage>
        <taxon>Bacteria</taxon>
        <taxon>Bacillati</taxon>
        <taxon>Actinomycetota</taxon>
        <taxon>Actinomycetes</taxon>
        <taxon>Micrococcales</taxon>
        <taxon>Beutenbergiaceae</taxon>
        <taxon>Serinibacter</taxon>
    </lineage>
</organism>
<reference evidence="2 3" key="1">
    <citation type="submission" date="2018-11" db="EMBL/GenBank/DDBJ databases">
        <title>Complete genome sequencing of the Actinobacteria Serinibacter sp. K3-2.</title>
        <authorList>
            <person name="Rakitin A.L."/>
            <person name="Beletsky A.V."/>
            <person name="Mardanov A.V."/>
            <person name="Ravin N.V."/>
            <person name="Gromova A.S."/>
            <person name="Filippova S.N."/>
            <person name="Gal'Chenko V.F."/>
        </authorList>
    </citation>
    <scope>NUCLEOTIDE SEQUENCE [LARGE SCALE GENOMIC DNA]</scope>
    <source>
        <strain evidence="2 3">K3-2</strain>
    </source>
</reference>